<dbReference type="OrthoDB" id="272987at2759"/>
<keyword evidence="3" id="KW-1185">Reference proteome</keyword>
<dbReference type="PANTHER" id="PTHR21506:SF0">
    <property type="entry name" value="CONSERVED OLIGOMERIC GOLGI COMPLEX SUBUNIT 6"/>
    <property type="match status" value="1"/>
</dbReference>
<feature type="domain" description="Conserved Oligomeric Golgi complex subunit 6 C-terminal" evidence="1">
    <location>
        <begin position="86"/>
        <end position="142"/>
    </location>
</feature>
<dbReference type="PANTHER" id="PTHR21506">
    <property type="entry name" value="COMPONENT OF OLIGOMERIC GOLGI COMPLEX 6"/>
    <property type="match status" value="1"/>
</dbReference>
<sequence length="522" mass="59075">MNLTVVTRYITAGSPAVRANFRNRIRTTQSIVGSFLSLLQLKQEEVEALHTSPTDPLSQAFFDVLVRVSEVHRNAKRLSLLGSGSAGLEVMEKMATYEENGYEIVYRWIQHECLRLNAEMPDITPILVKAVACLQARSTLFQILPGSQELYPPHGTGVPMEFLSSDPIRYINDMLAWIHKSLMSEKELLLNLLKACSPKVLEEHLQPSLALCLEGVCRPFKIRVEQIVENSHGPVLLYRMFSLMRIYTETVSSSLRPDAALYVTFQDLKELLSNLFSCSLNCTVNGIVSKFEVPKSDLLPVVSQQRLLLLLRDLLESHSLMPVPLSDKKQSFSMILSAIIEPLLSALSISSTHLTVVSLAVYMLNSIYPLRSVLCLYEYTDDKLEMLQAKMETHVSVIAEEQTNYILQCTGLIKLYEVLRQVDEREGKQSLASNMDESSVKSYLDSFRQFLDNPSSYLLPIYQLIVSPKLKESVKNETRNSLISVYERIFLALTNTEEEDKFGELSLVVNPEMAAKMLKEKF</sequence>
<reference evidence="4" key="1">
    <citation type="submission" date="2016-06" db="UniProtKB">
        <authorList>
            <consortium name="WormBaseParasite"/>
        </authorList>
    </citation>
    <scope>IDENTIFICATION</scope>
</reference>
<evidence type="ECO:0000313" key="2">
    <source>
        <dbReference type="EMBL" id="VDO99179.1"/>
    </source>
</evidence>
<dbReference type="Proteomes" id="UP000270296">
    <property type="component" value="Unassembled WGS sequence"/>
</dbReference>
<dbReference type="EMBL" id="UZAM01007446">
    <property type="protein sequence ID" value="VDO99179.1"/>
    <property type="molecule type" value="Genomic_DNA"/>
</dbReference>
<proteinExistence type="predicted"/>
<evidence type="ECO:0000313" key="4">
    <source>
        <dbReference type="WBParaSite" id="SBAD_0000300301-mRNA-1"/>
    </source>
</evidence>
<accession>A0A183IGW9</accession>
<dbReference type="InterPro" id="IPR010490">
    <property type="entry name" value="COG6"/>
</dbReference>
<evidence type="ECO:0000313" key="3">
    <source>
        <dbReference type="Proteomes" id="UP000270296"/>
    </source>
</evidence>
<dbReference type="InterPro" id="IPR048369">
    <property type="entry name" value="COG6_C"/>
</dbReference>
<dbReference type="Pfam" id="PF20653">
    <property type="entry name" value="COG6_C"/>
    <property type="match status" value="2"/>
</dbReference>
<gene>
    <name evidence="2" type="ORF">SBAD_LOCUS2864</name>
</gene>
<organism evidence="4">
    <name type="scientific">Soboliphyme baturini</name>
    <dbReference type="NCBI Taxonomy" id="241478"/>
    <lineage>
        <taxon>Eukaryota</taxon>
        <taxon>Metazoa</taxon>
        <taxon>Ecdysozoa</taxon>
        <taxon>Nematoda</taxon>
        <taxon>Enoplea</taxon>
        <taxon>Dorylaimia</taxon>
        <taxon>Dioctophymatida</taxon>
        <taxon>Dioctophymatoidea</taxon>
        <taxon>Soboliphymatidae</taxon>
        <taxon>Soboliphyme</taxon>
    </lineage>
</organism>
<dbReference type="GO" id="GO:0006891">
    <property type="term" value="P:intra-Golgi vesicle-mediated transport"/>
    <property type="evidence" value="ECO:0007669"/>
    <property type="project" value="InterPro"/>
</dbReference>
<dbReference type="SMART" id="SM01087">
    <property type="entry name" value="COG6"/>
    <property type="match status" value="1"/>
</dbReference>
<reference evidence="2 3" key="2">
    <citation type="submission" date="2018-11" db="EMBL/GenBank/DDBJ databases">
        <authorList>
            <consortium name="Pathogen Informatics"/>
        </authorList>
    </citation>
    <scope>NUCLEOTIDE SEQUENCE [LARGE SCALE GENOMIC DNA]</scope>
</reference>
<evidence type="ECO:0000259" key="1">
    <source>
        <dbReference type="Pfam" id="PF20653"/>
    </source>
</evidence>
<protein>
    <submittedName>
        <fullName evidence="4">Conserved oligomeric Golgi complex subunit 6</fullName>
    </submittedName>
</protein>
<dbReference type="WBParaSite" id="SBAD_0000300301-mRNA-1">
    <property type="protein sequence ID" value="SBAD_0000300301-mRNA-1"/>
    <property type="gene ID" value="SBAD_0000300301"/>
</dbReference>
<dbReference type="AlphaFoldDB" id="A0A183IGW9"/>
<name>A0A183IGW9_9BILA</name>
<dbReference type="GO" id="GO:0017119">
    <property type="term" value="C:Golgi transport complex"/>
    <property type="evidence" value="ECO:0007669"/>
    <property type="project" value="InterPro"/>
</dbReference>
<feature type="domain" description="Conserved Oligomeric Golgi complex subunit 6 C-terminal" evidence="1">
    <location>
        <begin position="158"/>
        <end position="500"/>
    </location>
</feature>